<reference evidence="3" key="1">
    <citation type="submission" date="2020-11" db="EMBL/GenBank/DDBJ databases">
        <authorList>
            <person name="Tran Van P."/>
        </authorList>
    </citation>
    <scope>NUCLEOTIDE SEQUENCE</scope>
</reference>
<keyword evidence="4" id="KW-1185">Reference proteome</keyword>
<dbReference type="Pfam" id="PF01852">
    <property type="entry name" value="START"/>
    <property type="match status" value="1"/>
</dbReference>
<proteinExistence type="predicted"/>
<evidence type="ECO:0000256" key="1">
    <source>
        <dbReference type="SAM" id="MobiDB-lite"/>
    </source>
</evidence>
<dbReference type="SUPFAM" id="SSF55961">
    <property type="entry name" value="Bet v1-like"/>
    <property type="match status" value="1"/>
</dbReference>
<dbReference type="PROSITE" id="PS50848">
    <property type="entry name" value="START"/>
    <property type="match status" value="1"/>
</dbReference>
<dbReference type="InterPro" id="IPR023393">
    <property type="entry name" value="START-like_dom_sf"/>
</dbReference>
<dbReference type="InterPro" id="IPR002913">
    <property type="entry name" value="START_lipid-bd_dom"/>
</dbReference>
<protein>
    <recommendedName>
        <fullName evidence="2">START domain-containing protein</fullName>
    </recommendedName>
</protein>
<feature type="region of interest" description="Disordered" evidence="1">
    <location>
        <begin position="1"/>
        <end position="71"/>
    </location>
</feature>
<feature type="domain" description="START" evidence="2">
    <location>
        <begin position="186"/>
        <end position="363"/>
    </location>
</feature>
<dbReference type="EMBL" id="LR901892">
    <property type="protein sequence ID" value="CAD7249587.1"/>
    <property type="molecule type" value="Genomic_DNA"/>
</dbReference>
<evidence type="ECO:0000313" key="4">
    <source>
        <dbReference type="Proteomes" id="UP000677054"/>
    </source>
</evidence>
<evidence type="ECO:0000313" key="3">
    <source>
        <dbReference type="EMBL" id="CAD7249587.1"/>
    </source>
</evidence>
<dbReference type="EMBL" id="CAJPEV010002375">
    <property type="protein sequence ID" value="CAG0896695.1"/>
    <property type="molecule type" value="Genomic_DNA"/>
</dbReference>
<dbReference type="Gene3D" id="3.30.530.20">
    <property type="match status" value="1"/>
</dbReference>
<dbReference type="OrthoDB" id="74575at2759"/>
<sequence>MKIEFALPSRSQRKETRQPLAHRQNPAGQTGGIATASHHSIPSSSAEGSSRVESEARPSPSGDEARLDPRRLHGSLAADANATRFRLWPGDPCSVSTSIFGHVLGIPENGGSHVTMTPIPRDIISYSAREGNRDEGRRRAVSGAEVSSLRLPGMASPLKPATTEKFLEFWNGKAALDLECNRVARDMRDNTLEATADWHSDVKEYKVLQVRLRGVLGDIPKVVSEVSVNDPFRLPAQQRLTDACWVVYQVMDPSPVGVIASRDVVILSYSRKIGDTHFVTMNSILWSGVEPREEMVRAEMKEGSGMSFSPDPERNTTRTLLRWVFSLDYKVPIIPATILLKFHAEGCRQYILGLRKYLSAKHQLPLVVLQD</sequence>
<dbReference type="AlphaFoldDB" id="A0A7R9A8R0"/>
<organism evidence="3">
    <name type="scientific">Darwinula stevensoni</name>
    <dbReference type="NCBI Taxonomy" id="69355"/>
    <lineage>
        <taxon>Eukaryota</taxon>
        <taxon>Metazoa</taxon>
        <taxon>Ecdysozoa</taxon>
        <taxon>Arthropoda</taxon>
        <taxon>Crustacea</taxon>
        <taxon>Oligostraca</taxon>
        <taxon>Ostracoda</taxon>
        <taxon>Podocopa</taxon>
        <taxon>Podocopida</taxon>
        <taxon>Darwinulocopina</taxon>
        <taxon>Darwinuloidea</taxon>
        <taxon>Darwinulidae</taxon>
        <taxon>Darwinula</taxon>
    </lineage>
</organism>
<accession>A0A7R9A8R0</accession>
<gene>
    <name evidence="3" type="ORF">DSTB1V02_LOCUS9376</name>
</gene>
<evidence type="ECO:0000259" key="2">
    <source>
        <dbReference type="PROSITE" id="PS50848"/>
    </source>
</evidence>
<dbReference type="Proteomes" id="UP000677054">
    <property type="component" value="Unassembled WGS sequence"/>
</dbReference>
<dbReference type="GO" id="GO:0008289">
    <property type="term" value="F:lipid binding"/>
    <property type="evidence" value="ECO:0007669"/>
    <property type="project" value="InterPro"/>
</dbReference>
<name>A0A7R9A8R0_9CRUS</name>